<name>A0A8J5MEG3_9STRA</name>
<keyword evidence="2" id="KW-1185">Reference proteome</keyword>
<comment type="caution">
    <text evidence="1">The sequence shown here is derived from an EMBL/GenBank/DDBJ whole genome shotgun (WGS) entry which is preliminary data.</text>
</comment>
<gene>
    <name evidence="1" type="ORF">JG688_00012172</name>
</gene>
<accession>A0A8J5MEG3</accession>
<proteinExistence type="predicted"/>
<dbReference type="EMBL" id="JAENGY010000916">
    <property type="protein sequence ID" value="KAG6954820.1"/>
    <property type="molecule type" value="Genomic_DNA"/>
</dbReference>
<evidence type="ECO:0000313" key="1">
    <source>
        <dbReference type="EMBL" id="KAG6954820.1"/>
    </source>
</evidence>
<reference evidence="1" key="1">
    <citation type="submission" date="2021-01" db="EMBL/GenBank/DDBJ databases">
        <title>Phytophthora aleatoria, a newly-described species from Pinus radiata is distinct from Phytophthora cactorum isolates based on comparative genomics.</title>
        <authorList>
            <person name="Mcdougal R."/>
            <person name="Panda P."/>
            <person name="Williams N."/>
            <person name="Studholme D.J."/>
        </authorList>
    </citation>
    <scope>NUCLEOTIDE SEQUENCE</scope>
    <source>
        <strain evidence="1">NZFS 4037</strain>
    </source>
</reference>
<dbReference type="Proteomes" id="UP000709295">
    <property type="component" value="Unassembled WGS sequence"/>
</dbReference>
<protein>
    <submittedName>
        <fullName evidence="1">Uncharacterized protein</fullName>
    </submittedName>
</protein>
<dbReference type="AlphaFoldDB" id="A0A8J5MEG3"/>
<evidence type="ECO:0000313" key="2">
    <source>
        <dbReference type="Proteomes" id="UP000709295"/>
    </source>
</evidence>
<organism evidence="1 2">
    <name type="scientific">Phytophthora aleatoria</name>
    <dbReference type="NCBI Taxonomy" id="2496075"/>
    <lineage>
        <taxon>Eukaryota</taxon>
        <taxon>Sar</taxon>
        <taxon>Stramenopiles</taxon>
        <taxon>Oomycota</taxon>
        <taxon>Peronosporomycetes</taxon>
        <taxon>Peronosporales</taxon>
        <taxon>Peronosporaceae</taxon>
        <taxon>Phytophthora</taxon>
    </lineage>
</organism>
<sequence>MNDLRLPARPLTLGRPPQVKPVIEKIGCCITKCLWPRHELLPTIVAWMQSTE</sequence>